<name>A0AC35F255_9BILA</name>
<reference evidence="2" key="1">
    <citation type="submission" date="2022-11" db="UniProtKB">
        <authorList>
            <consortium name="WormBaseParasite"/>
        </authorList>
    </citation>
    <scope>IDENTIFICATION</scope>
</reference>
<protein>
    <submittedName>
        <fullName evidence="2">Uncharacterized protein</fullName>
    </submittedName>
</protein>
<evidence type="ECO:0000313" key="2">
    <source>
        <dbReference type="WBParaSite" id="PS1159_v2.g13048.t1"/>
    </source>
</evidence>
<dbReference type="Proteomes" id="UP000887580">
    <property type="component" value="Unplaced"/>
</dbReference>
<organism evidence="1 2">
    <name type="scientific">Panagrolaimus sp. PS1159</name>
    <dbReference type="NCBI Taxonomy" id="55785"/>
    <lineage>
        <taxon>Eukaryota</taxon>
        <taxon>Metazoa</taxon>
        <taxon>Ecdysozoa</taxon>
        <taxon>Nematoda</taxon>
        <taxon>Chromadorea</taxon>
        <taxon>Rhabditida</taxon>
        <taxon>Tylenchina</taxon>
        <taxon>Panagrolaimomorpha</taxon>
        <taxon>Panagrolaimoidea</taxon>
        <taxon>Panagrolaimidae</taxon>
        <taxon>Panagrolaimus</taxon>
    </lineage>
</organism>
<accession>A0AC35F255</accession>
<sequence>MPNSLVAGRQIRAESVGVCLGLSDHEKQTFLSAHGGGDPNSPGGASKIRRRSTRRRLSQVQKAINFCQWANKRQVFV</sequence>
<dbReference type="WBParaSite" id="PS1159_v2.g13048.t1">
    <property type="protein sequence ID" value="PS1159_v2.g13048.t1"/>
    <property type="gene ID" value="PS1159_v2.g13048"/>
</dbReference>
<evidence type="ECO:0000313" key="1">
    <source>
        <dbReference type="Proteomes" id="UP000887580"/>
    </source>
</evidence>
<proteinExistence type="predicted"/>